<proteinExistence type="inferred from homology"/>
<evidence type="ECO:0000256" key="2">
    <source>
        <dbReference type="ARBA" id="ARBA00004191"/>
    </source>
</evidence>
<comment type="caution">
    <text evidence="15">The sequence shown here is derived from an EMBL/GenBank/DDBJ whole genome shotgun (WGS) entry which is preliminary data.</text>
</comment>
<dbReference type="FunFam" id="3.30.43.10:FF:000004">
    <property type="entry name" value="Berberine bridge enzyme-like 15"/>
    <property type="match status" value="1"/>
</dbReference>
<gene>
    <name evidence="15" type="ORF">MERR_LOCUS41808</name>
</gene>
<evidence type="ECO:0000256" key="8">
    <source>
        <dbReference type="ARBA" id="ARBA00022741"/>
    </source>
</evidence>
<dbReference type="Gene3D" id="3.40.462.20">
    <property type="match status" value="1"/>
</dbReference>
<dbReference type="Proteomes" id="UP000467841">
    <property type="component" value="Unassembled WGS sequence"/>
</dbReference>
<dbReference type="EMBL" id="CACVBM020001584">
    <property type="protein sequence ID" value="CAA7054572.1"/>
    <property type="molecule type" value="Genomic_DNA"/>
</dbReference>
<keyword evidence="6" id="KW-0285">Flavoprotein</keyword>
<comment type="subcellular location">
    <subcellularLocation>
        <location evidence="2">Secreted</location>
        <location evidence="2">Cell wall</location>
    </subcellularLocation>
</comment>
<evidence type="ECO:0000313" key="15">
    <source>
        <dbReference type="EMBL" id="CAA7054572.1"/>
    </source>
</evidence>
<evidence type="ECO:0000256" key="6">
    <source>
        <dbReference type="ARBA" id="ARBA00022630"/>
    </source>
</evidence>
<keyword evidence="5" id="KW-0964">Secreted</keyword>
<keyword evidence="12" id="KW-0325">Glycoprotein</keyword>
<evidence type="ECO:0000259" key="14">
    <source>
        <dbReference type="Pfam" id="PF01565"/>
    </source>
</evidence>
<dbReference type="InterPro" id="IPR016167">
    <property type="entry name" value="FAD-bd_PCMH_sub1"/>
</dbReference>
<dbReference type="Gene3D" id="3.30.465.10">
    <property type="match status" value="1"/>
</dbReference>
<accession>A0A6D2KRE1</accession>
<dbReference type="InterPro" id="IPR036318">
    <property type="entry name" value="FAD-bd_PCMH-like_sf"/>
</dbReference>
<evidence type="ECO:0000256" key="10">
    <source>
        <dbReference type="ARBA" id="ARBA00023002"/>
    </source>
</evidence>
<evidence type="ECO:0000256" key="3">
    <source>
        <dbReference type="ARBA" id="ARBA00005466"/>
    </source>
</evidence>
<sequence length="242" mass="26474">MKEVAAFVLFLALLVLVSDAKVTKPNTGNFLRCLSNGTGPVHPITDVLLTPANSTFVSSYVSYTKNKRLSNPKDTNLIAIIAAKHGSHVQATVVCAKFDGIQIRIRSGGHDYEGLSYISSVPFVILDMHNLRSIVVDVSSKTAWVEAELPWEKICFGRFVAVAVPAFGVILSWKINLVEVPKTLTVFKVNKTLEQGATDVLYKWQLVASKLPKELFLRAMPQITKGAKSGEKTLRLSSTLSS</sequence>
<feature type="chain" id="PRO_5025579160" description="FAD linked oxidase N-terminal domain-containing protein" evidence="13">
    <location>
        <begin position="21"/>
        <end position="242"/>
    </location>
</feature>
<dbReference type="OrthoDB" id="407275at2759"/>
<name>A0A6D2KRE1_9BRAS</name>
<keyword evidence="7 13" id="KW-0732">Signal</keyword>
<feature type="signal peptide" evidence="13">
    <location>
        <begin position="1"/>
        <end position="20"/>
    </location>
</feature>
<evidence type="ECO:0000313" key="16">
    <source>
        <dbReference type="Proteomes" id="UP000467841"/>
    </source>
</evidence>
<comment type="similarity">
    <text evidence="3">Belongs to the oxygen-dependent FAD-linked oxidoreductase family.</text>
</comment>
<comment type="cofactor">
    <cofactor evidence="1">
        <name>FAD</name>
        <dbReference type="ChEBI" id="CHEBI:57692"/>
    </cofactor>
</comment>
<evidence type="ECO:0000256" key="1">
    <source>
        <dbReference type="ARBA" id="ARBA00001974"/>
    </source>
</evidence>
<keyword evidence="8" id="KW-0547">Nucleotide-binding</keyword>
<evidence type="ECO:0000256" key="12">
    <source>
        <dbReference type="ARBA" id="ARBA00023180"/>
    </source>
</evidence>
<keyword evidence="16" id="KW-1185">Reference proteome</keyword>
<reference evidence="15" key="1">
    <citation type="submission" date="2020-01" db="EMBL/GenBank/DDBJ databases">
        <authorList>
            <person name="Mishra B."/>
        </authorList>
    </citation>
    <scope>NUCLEOTIDE SEQUENCE [LARGE SCALE GENOMIC DNA]</scope>
</reference>
<dbReference type="GO" id="GO:0016491">
    <property type="term" value="F:oxidoreductase activity"/>
    <property type="evidence" value="ECO:0007669"/>
    <property type="project" value="UniProtKB-KW"/>
</dbReference>
<dbReference type="InterPro" id="IPR006094">
    <property type="entry name" value="Oxid_FAD_bind_N"/>
</dbReference>
<dbReference type="Gene3D" id="3.30.43.10">
    <property type="entry name" value="Uridine Diphospho-n-acetylenolpyruvylglucosamine Reductase, domain 2"/>
    <property type="match status" value="1"/>
</dbReference>
<evidence type="ECO:0000256" key="4">
    <source>
        <dbReference type="ARBA" id="ARBA00022512"/>
    </source>
</evidence>
<evidence type="ECO:0000256" key="7">
    <source>
        <dbReference type="ARBA" id="ARBA00022729"/>
    </source>
</evidence>
<keyword evidence="9" id="KW-0274">FAD</keyword>
<dbReference type="SUPFAM" id="SSF56176">
    <property type="entry name" value="FAD-binding/transporter-associated domain-like"/>
    <property type="match status" value="1"/>
</dbReference>
<dbReference type="Pfam" id="PF01565">
    <property type="entry name" value="FAD_binding_4"/>
    <property type="match status" value="1"/>
</dbReference>
<evidence type="ECO:0000256" key="9">
    <source>
        <dbReference type="ARBA" id="ARBA00022827"/>
    </source>
</evidence>
<protein>
    <recommendedName>
        <fullName evidence="14">FAD linked oxidase N-terminal domain-containing protein</fullName>
    </recommendedName>
</protein>
<dbReference type="GO" id="GO:0050660">
    <property type="term" value="F:flavin adenine dinucleotide binding"/>
    <property type="evidence" value="ECO:0007669"/>
    <property type="project" value="InterPro"/>
</dbReference>
<keyword evidence="4" id="KW-0134">Cell wall</keyword>
<dbReference type="AlphaFoldDB" id="A0A6D2KRE1"/>
<dbReference type="PANTHER" id="PTHR32448">
    <property type="entry name" value="OS08G0158400 PROTEIN"/>
    <property type="match status" value="1"/>
</dbReference>
<evidence type="ECO:0000256" key="11">
    <source>
        <dbReference type="ARBA" id="ARBA00023157"/>
    </source>
</evidence>
<feature type="domain" description="FAD linked oxidase N-terminal" evidence="14">
    <location>
        <begin position="79"/>
        <end position="153"/>
    </location>
</feature>
<keyword evidence="10" id="KW-0560">Oxidoreductase</keyword>
<evidence type="ECO:0000256" key="13">
    <source>
        <dbReference type="SAM" id="SignalP"/>
    </source>
</evidence>
<evidence type="ECO:0000256" key="5">
    <source>
        <dbReference type="ARBA" id="ARBA00022525"/>
    </source>
</evidence>
<dbReference type="InterPro" id="IPR016169">
    <property type="entry name" value="FAD-bd_PCMH_sub2"/>
</dbReference>
<keyword evidence="11" id="KW-1015">Disulfide bond</keyword>
<organism evidence="15 16">
    <name type="scientific">Microthlaspi erraticum</name>
    <dbReference type="NCBI Taxonomy" id="1685480"/>
    <lineage>
        <taxon>Eukaryota</taxon>
        <taxon>Viridiplantae</taxon>
        <taxon>Streptophyta</taxon>
        <taxon>Embryophyta</taxon>
        <taxon>Tracheophyta</taxon>
        <taxon>Spermatophyta</taxon>
        <taxon>Magnoliopsida</taxon>
        <taxon>eudicotyledons</taxon>
        <taxon>Gunneridae</taxon>
        <taxon>Pentapetalae</taxon>
        <taxon>rosids</taxon>
        <taxon>malvids</taxon>
        <taxon>Brassicales</taxon>
        <taxon>Brassicaceae</taxon>
        <taxon>Coluteocarpeae</taxon>
        <taxon>Microthlaspi</taxon>
    </lineage>
</organism>